<dbReference type="GO" id="GO:0009423">
    <property type="term" value="P:chorismate biosynthetic process"/>
    <property type="evidence" value="ECO:0007669"/>
    <property type="project" value="UniProtKB-UniPathway"/>
</dbReference>
<dbReference type="Gene3D" id="3.40.250.10">
    <property type="entry name" value="Rhodanese-like domain"/>
    <property type="match status" value="1"/>
</dbReference>
<dbReference type="EMBL" id="KE125566">
    <property type="protein sequence ID" value="EPB67821.1"/>
    <property type="molecule type" value="Genomic_DNA"/>
</dbReference>
<sequence>MIMKSINVQELKNLINNDKPFTLIDVREQAEYDLANINGILIPTSEFANRFQEVPKEGKVIVQCRSGQRSANVIMWLEHNHGVHIFGESHGESVGIVIDGCPAGLSVDEGLLLPDLERRKGGLQKGTTPRKEDDLPIFKSGIFNGKTTGAPISIFFENNNTRSEDYIKQRAIPRPGHADFVATVKYGGYEDYRGGGHFSARLTTGVVSSTKGVSGFSMTDHTPPFAEFVTMLNSARLHDTTGAEICGLEIMVTVPDAVCPHSSVRINR</sequence>
<organism evidence="8 9">
    <name type="scientific">Ancylostoma ceylanicum</name>
    <dbReference type="NCBI Taxonomy" id="53326"/>
    <lineage>
        <taxon>Eukaryota</taxon>
        <taxon>Metazoa</taxon>
        <taxon>Ecdysozoa</taxon>
        <taxon>Nematoda</taxon>
        <taxon>Chromadorea</taxon>
        <taxon>Rhabditida</taxon>
        <taxon>Rhabditina</taxon>
        <taxon>Rhabditomorpha</taxon>
        <taxon>Strongyloidea</taxon>
        <taxon>Ancylostomatidae</taxon>
        <taxon>Ancylostomatinae</taxon>
        <taxon>Ancylostoma</taxon>
    </lineage>
</organism>
<keyword evidence="5" id="KW-0057">Aromatic amino acid biosynthesis</keyword>
<evidence type="ECO:0000256" key="1">
    <source>
        <dbReference type="ARBA" id="ARBA00005044"/>
    </source>
</evidence>
<dbReference type="PROSITE" id="PS00787">
    <property type="entry name" value="CHORISMATE_SYNTHASE_1"/>
    <property type="match status" value="1"/>
</dbReference>
<dbReference type="AlphaFoldDB" id="A0A0D6LD98"/>
<evidence type="ECO:0000256" key="4">
    <source>
        <dbReference type="ARBA" id="ARBA00022605"/>
    </source>
</evidence>
<feature type="domain" description="Rhodanese" evidence="7">
    <location>
        <begin position="17"/>
        <end position="95"/>
    </location>
</feature>
<evidence type="ECO:0000259" key="7">
    <source>
        <dbReference type="PROSITE" id="PS50206"/>
    </source>
</evidence>
<comment type="pathway">
    <text evidence="1">Metabolic intermediate biosynthesis; chorismate biosynthesis; chorismate from D-erythrose 4-phosphate and phosphoenolpyruvate: step 7/7.</text>
</comment>
<dbReference type="UniPathway" id="UPA00053">
    <property type="reaction ID" value="UER00090"/>
</dbReference>
<evidence type="ECO:0000313" key="8">
    <source>
        <dbReference type="EMBL" id="EPB67821.1"/>
    </source>
</evidence>
<dbReference type="SMART" id="SM00450">
    <property type="entry name" value="RHOD"/>
    <property type="match status" value="1"/>
</dbReference>
<dbReference type="SUPFAM" id="SSF52821">
    <property type="entry name" value="Rhodanese/Cell cycle control phosphatase"/>
    <property type="match status" value="1"/>
</dbReference>
<dbReference type="PROSITE" id="PS50206">
    <property type="entry name" value="RHODANESE_3"/>
    <property type="match status" value="1"/>
</dbReference>
<comment type="similarity">
    <text evidence="2">Belongs to the chorismate synthase family.</text>
</comment>
<dbReference type="GO" id="GO:0009073">
    <property type="term" value="P:aromatic amino acid family biosynthetic process"/>
    <property type="evidence" value="ECO:0007669"/>
    <property type="project" value="UniProtKB-KW"/>
</dbReference>
<evidence type="ECO:0000313" key="9">
    <source>
        <dbReference type="Proteomes" id="UP000054495"/>
    </source>
</evidence>
<dbReference type="SUPFAM" id="SSF103263">
    <property type="entry name" value="Chorismate synthase, AroC"/>
    <property type="match status" value="1"/>
</dbReference>
<evidence type="ECO:0000256" key="6">
    <source>
        <dbReference type="ARBA" id="ARBA00023239"/>
    </source>
</evidence>
<dbReference type="InterPro" id="IPR035904">
    <property type="entry name" value="Chorismate_synth_AroC_sf"/>
</dbReference>
<accession>A0A0D6LD98</accession>
<keyword evidence="6" id="KW-0456">Lyase</keyword>
<dbReference type="InterPro" id="IPR036873">
    <property type="entry name" value="Rhodanese-like_dom_sf"/>
</dbReference>
<name>A0A0D6LD98_9BILA</name>
<dbReference type="EC" id="4.2.3.5" evidence="3"/>
<dbReference type="InterPro" id="IPR020541">
    <property type="entry name" value="Chorismate_synthase_CS"/>
</dbReference>
<dbReference type="PANTHER" id="PTHR21085:SF0">
    <property type="entry name" value="CHORISMATE SYNTHASE"/>
    <property type="match status" value="1"/>
</dbReference>
<dbReference type="Pfam" id="PF00581">
    <property type="entry name" value="Rhodanese"/>
    <property type="match status" value="1"/>
</dbReference>
<evidence type="ECO:0000256" key="2">
    <source>
        <dbReference type="ARBA" id="ARBA00008014"/>
    </source>
</evidence>
<dbReference type="GO" id="GO:0005829">
    <property type="term" value="C:cytosol"/>
    <property type="evidence" value="ECO:0007669"/>
    <property type="project" value="TreeGrafter"/>
</dbReference>
<dbReference type="PANTHER" id="PTHR21085">
    <property type="entry name" value="CHORISMATE SYNTHASE"/>
    <property type="match status" value="1"/>
</dbReference>
<dbReference type="Pfam" id="PF01264">
    <property type="entry name" value="Chorismate_synt"/>
    <property type="match status" value="1"/>
</dbReference>
<dbReference type="GO" id="GO:0008652">
    <property type="term" value="P:amino acid biosynthetic process"/>
    <property type="evidence" value="ECO:0007669"/>
    <property type="project" value="UniProtKB-KW"/>
</dbReference>
<dbReference type="InterPro" id="IPR001763">
    <property type="entry name" value="Rhodanese-like_dom"/>
</dbReference>
<dbReference type="Gene3D" id="3.60.150.10">
    <property type="entry name" value="Chorismate synthase AroC"/>
    <property type="match status" value="1"/>
</dbReference>
<protein>
    <recommendedName>
        <fullName evidence="3">chorismate synthase</fullName>
        <ecNumber evidence="3">4.2.3.5</ecNumber>
    </recommendedName>
</protein>
<proteinExistence type="inferred from homology"/>
<gene>
    <name evidence="8" type="ORF">ANCCEY_13089</name>
</gene>
<dbReference type="GO" id="GO:0010181">
    <property type="term" value="F:FMN binding"/>
    <property type="evidence" value="ECO:0007669"/>
    <property type="project" value="TreeGrafter"/>
</dbReference>
<evidence type="ECO:0000256" key="5">
    <source>
        <dbReference type="ARBA" id="ARBA00023141"/>
    </source>
</evidence>
<dbReference type="InterPro" id="IPR000453">
    <property type="entry name" value="Chorismate_synth"/>
</dbReference>
<evidence type="ECO:0000256" key="3">
    <source>
        <dbReference type="ARBA" id="ARBA00013036"/>
    </source>
</evidence>
<dbReference type="GO" id="GO:0004107">
    <property type="term" value="F:chorismate synthase activity"/>
    <property type="evidence" value="ECO:0007669"/>
    <property type="project" value="UniProtKB-EC"/>
</dbReference>
<reference evidence="8 9" key="1">
    <citation type="submission" date="2013-05" db="EMBL/GenBank/DDBJ databases">
        <title>Draft genome of the parasitic nematode Anyclostoma ceylanicum.</title>
        <authorList>
            <person name="Mitreva M."/>
        </authorList>
    </citation>
    <scope>NUCLEOTIDE SEQUENCE [LARGE SCALE GENOMIC DNA]</scope>
</reference>
<dbReference type="Proteomes" id="UP000054495">
    <property type="component" value="Unassembled WGS sequence"/>
</dbReference>
<keyword evidence="4" id="KW-0028">Amino-acid biosynthesis</keyword>
<keyword evidence="9" id="KW-1185">Reference proteome</keyword>